<reference evidence="1 2" key="1">
    <citation type="submission" date="2018-08" db="EMBL/GenBank/DDBJ databases">
        <title>Recombination of ecologically and evolutionarily significant loci maintains genetic cohesion in the Pseudomonas syringae species complex.</title>
        <authorList>
            <person name="Dillon M."/>
            <person name="Thakur S."/>
            <person name="Almeida R.N.D."/>
            <person name="Weir B.S."/>
            <person name="Guttman D.S."/>
        </authorList>
    </citation>
    <scope>NUCLEOTIDE SEQUENCE [LARGE SCALE GENOMIC DNA]</scope>
    <source>
        <strain evidence="1 2">ICMP 7496</strain>
    </source>
</reference>
<dbReference type="EMBL" id="RBUY01000055">
    <property type="protein sequence ID" value="RMV77106.1"/>
    <property type="molecule type" value="Genomic_DNA"/>
</dbReference>
<dbReference type="AlphaFoldDB" id="A0A3M6FAY4"/>
<name>A0A3M6FAY4_9PSED</name>
<gene>
    <name evidence="1" type="ORF">ALP05_200190</name>
</gene>
<dbReference type="Proteomes" id="UP000269872">
    <property type="component" value="Unassembled WGS sequence"/>
</dbReference>
<protein>
    <submittedName>
        <fullName evidence="1">Uncharacterized protein</fullName>
    </submittedName>
</protein>
<sequence>MSPMIVVQTPIRQKVTINIRLRPNLSPRCPKRIPPNGLAMKPIAKVEKDSKVAFCASAGLKKTLEKTVAAINAYK</sequence>
<evidence type="ECO:0000313" key="2">
    <source>
        <dbReference type="Proteomes" id="UP000269872"/>
    </source>
</evidence>
<comment type="caution">
    <text evidence="1">The sequence shown here is derived from an EMBL/GenBank/DDBJ whole genome shotgun (WGS) entry which is preliminary data.</text>
</comment>
<accession>A0A3M6FAY4</accession>
<proteinExistence type="predicted"/>
<evidence type="ECO:0000313" key="1">
    <source>
        <dbReference type="EMBL" id="RMV77106.1"/>
    </source>
</evidence>
<organism evidence="1 2">
    <name type="scientific">Pseudomonas caricapapayae</name>
    <dbReference type="NCBI Taxonomy" id="46678"/>
    <lineage>
        <taxon>Bacteria</taxon>
        <taxon>Pseudomonadati</taxon>
        <taxon>Pseudomonadota</taxon>
        <taxon>Gammaproteobacteria</taxon>
        <taxon>Pseudomonadales</taxon>
        <taxon>Pseudomonadaceae</taxon>
        <taxon>Pseudomonas</taxon>
    </lineage>
</organism>